<dbReference type="STRING" id="1121449.SAMN02745704_01163"/>
<dbReference type="Proteomes" id="UP000190027">
    <property type="component" value="Unassembled WGS sequence"/>
</dbReference>
<dbReference type="CDD" id="cd00056">
    <property type="entry name" value="ENDO3c"/>
    <property type="match status" value="1"/>
</dbReference>
<keyword evidence="1" id="KW-0004">4Fe-4S</keyword>
<proteinExistence type="predicted"/>
<evidence type="ECO:0000313" key="6">
    <source>
        <dbReference type="EMBL" id="SKA78606.1"/>
    </source>
</evidence>
<keyword evidence="2" id="KW-0479">Metal-binding</keyword>
<dbReference type="Pfam" id="PF00730">
    <property type="entry name" value="HhH-GPD"/>
    <property type="match status" value="1"/>
</dbReference>
<dbReference type="GO" id="GO:0046872">
    <property type="term" value="F:metal ion binding"/>
    <property type="evidence" value="ECO:0007669"/>
    <property type="project" value="UniProtKB-KW"/>
</dbReference>
<dbReference type="GO" id="GO:0006284">
    <property type="term" value="P:base-excision repair"/>
    <property type="evidence" value="ECO:0007669"/>
    <property type="project" value="InterPro"/>
</dbReference>
<dbReference type="InterPro" id="IPR003265">
    <property type="entry name" value="HhH-GPD_domain"/>
</dbReference>
<keyword evidence="3" id="KW-0408">Iron</keyword>
<name>A0A1T4WMN9_9BACT</name>
<accession>A0A1T4WMN9</accession>
<protein>
    <submittedName>
        <fullName evidence="6">DNA-3-methyladenine glycosylase III</fullName>
    </submittedName>
</protein>
<evidence type="ECO:0000259" key="5">
    <source>
        <dbReference type="SMART" id="SM00478"/>
    </source>
</evidence>
<dbReference type="PANTHER" id="PTHR10359:SF19">
    <property type="entry name" value="DNA REPAIR GLYCOSYLASE MJ1434-RELATED"/>
    <property type="match status" value="1"/>
</dbReference>
<feature type="domain" description="HhH-GPD" evidence="5">
    <location>
        <begin position="38"/>
        <end position="201"/>
    </location>
</feature>
<dbReference type="Gene3D" id="1.10.1670.10">
    <property type="entry name" value="Helix-hairpin-Helix base-excision DNA repair enzymes (C-terminal)"/>
    <property type="match status" value="1"/>
</dbReference>
<dbReference type="InterPro" id="IPR023170">
    <property type="entry name" value="HhH_base_excis_C"/>
</dbReference>
<dbReference type="EMBL" id="FUYC01000003">
    <property type="protein sequence ID" value="SKA78606.1"/>
    <property type="molecule type" value="Genomic_DNA"/>
</dbReference>
<dbReference type="InterPro" id="IPR011257">
    <property type="entry name" value="DNA_glycosylase"/>
</dbReference>
<dbReference type="GO" id="GO:0003824">
    <property type="term" value="F:catalytic activity"/>
    <property type="evidence" value="ECO:0007669"/>
    <property type="project" value="InterPro"/>
</dbReference>
<gene>
    <name evidence="6" type="ORF">SAMN02745704_01163</name>
</gene>
<dbReference type="SUPFAM" id="SSF48150">
    <property type="entry name" value="DNA-glycosylase"/>
    <property type="match status" value="1"/>
</dbReference>
<dbReference type="Gene3D" id="1.10.340.30">
    <property type="entry name" value="Hypothetical protein, domain 2"/>
    <property type="match status" value="1"/>
</dbReference>
<dbReference type="SMART" id="SM00478">
    <property type="entry name" value="ENDO3c"/>
    <property type="match status" value="1"/>
</dbReference>
<keyword evidence="7" id="KW-1185">Reference proteome</keyword>
<dbReference type="PIRSF" id="PIRSF001435">
    <property type="entry name" value="Nth"/>
    <property type="match status" value="1"/>
</dbReference>
<dbReference type="GO" id="GO:0051539">
    <property type="term" value="F:4 iron, 4 sulfur cluster binding"/>
    <property type="evidence" value="ECO:0007669"/>
    <property type="project" value="UniProtKB-KW"/>
</dbReference>
<dbReference type="PANTHER" id="PTHR10359">
    <property type="entry name" value="A/G-SPECIFIC ADENINE GLYCOSYLASE/ENDONUCLEASE III"/>
    <property type="match status" value="1"/>
</dbReference>
<keyword evidence="4" id="KW-0411">Iron-sulfur</keyword>
<dbReference type="AlphaFoldDB" id="A0A1T4WMN9"/>
<sequence length="220" mass="24729">MRPGRTLADMYQTMLDRLGPSGWWPARTPFEVAVGTILAQNTNWSNAAKAIGNLRSADLLSPTELCKLSKDQLEILIRPSGYYRMKAARLMALLDFLDTHSQGEPDEQLSALRKYSWMDLRPLLLSIKGVGPETADSILCYALEHPVFVVDAYTARIAQRHGLIHEEADYHELQALFMDSLHLDFKLCNEFHALLVRVGNGWCAKKAPHCSGCPLESFLE</sequence>
<evidence type="ECO:0000256" key="2">
    <source>
        <dbReference type="ARBA" id="ARBA00022723"/>
    </source>
</evidence>
<organism evidence="6 7">
    <name type="scientific">Paucidesulfovibrio gracilis DSM 16080</name>
    <dbReference type="NCBI Taxonomy" id="1121449"/>
    <lineage>
        <taxon>Bacteria</taxon>
        <taxon>Pseudomonadati</taxon>
        <taxon>Thermodesulfobacteriota</taxon>
        <taxon>Desulfovibrionia</taxon>
        <taxon>Desulfovibrionales</taxon>
        <taxon>Desulfovibrionaceae</taxon>
        <taxon>Paucidesulfovibrio</taxon>
    </lineage>
</organism>
<evidence type="ECO:0000256" key="1">
    <source>
        <dbReference type="ARBA" id="ARBA00022485"/>
    </source>
</evidence>
<evidence type="ECO:0000256" key="3">
    <source>
        <dbReference type="ARBA" id="ARBA00023004"/>
    </source>
</evidence>
<evidence type="ECO:0000313" key="7">
    <source>
        <dbReference type="Proteomes" id="UP000190027"/>
    </source>
</evidence>
<reference evidence="6 7" key="1">
    <citation type="submission" date="2017-02" db="EMBL/GenBank/DDBJ databases">
        <authorList>
            <person name="Peterson S.W."/>
        </authorList>
    </citation>
    <scope>NUCLEOTIDE SEQUENCE [LARGE SCALE GENOMIC DNA]</scope>
    <source>
        <strain evidence="6 7">DSM 16080</strain>
    </source>
</reference>
<evidence type="ECO:0000256" key="4">
    <source>
        <dbReference type="ARBA" id="ARBA00023014"/>
    </source>
</evidence>